<protein>
    <submittedName>
        <fullName evidence="2">Uncharacterized protein</fullName>
    </submittedName>
</protein>
<reference evidence="2" key="1">
    <citation type="submission" date="2022-11" db="UniProtKB">
        <authorList>
            <consortium name="WormBaseParasite"/>
        </authorList>
    </citation>
    <scope>IDENTIFICATION</scope>
</reference>
<evidence type="ECO:0000313" key="1">
    <source>
        <dbReference type="Proteomes" id="UP000887577"/>
    </source>
</evidence>
<evidence type="ECO:0000313" key="2">
    <source>
        <dbReference type="WBParaSite" id="PSU_v2.g1330.t1"/>
    </source>
</evidence>
<organism evidence="1 2">
    <name type="scientific">Panagrolaimus superbus</name>
    <dbReference type="NCBI Taxonomy" id="310955"/>
    <lineage>
        <taxon>Eukaryota</taxon>
        <taxon>Metazoa</taxon>
        <taxon>Ecdysozoa</taxon>
        <taxon>Nematoda</taxon>
        <taxon>Chromadorea</taxon>
        <taxon>Rhabditida</taxon>
        <taxon>Tylenchina</taxon>
        <taxon>Panagrolaimomorpha</taxon>
        <taxon>Panagrolaimoidea</taxon>
        <taxon>Panagrolaimidae</taxon>
        <taxon>Panagrolaimus</taxon>
    </lineage>
</organism>
<proteinExistence type="predicted"/>
<keyword evidence="1" id="KW-1185">Reference proteome</keyword>
<accession>A0A914Y6M6</accession>
<name>A0A914Y6M6_9BILA</name>
<dbReference type="WBParaSite" id="PSU_v2.g1330.t1">
    <property type="protein sequence ID" value="PSU_v2.g1330.t1"/>
    <property type="gene ID" value="PSU_v2.g1330"/>
</dbReference>
<sequence length="114" mass="12588">MEIEEGEIISSPEIMNACVYALVFIRAIVIAKEKVEKNKVEQICKLFRVTSEMVFSDEILEYAGNTIGNVEILVVIAEHWKQGISLSTLLKKVAETTPSPSPPPTSTILLELGL</sequence>
<dbReference type="Proteomes" id="UP000887577">
    <property type="component" value="Unplaced"/>
</dbReference>
<dbReference type="AlphaFoldDB" id="A0A914Y6M6"/>